<keyword evidence="1" id="KW-0808">Transferase</keyword>
<evidence type="ECO:0000313" key="2">
    <source>
        <dbReference type="Proteomes" id="UP000256601"/>
    </source>
</evidence>
<keyword evidence="1" id="KW-0418">Kinase</keyword>
<dbReference type="EMBL" id="KZ857335">
    <property type="protein sequence ID" value="RDW25902.1"/>
    <property type="molecule type" value="Genomic_DNA"/>
</dbReference>
<dbReference type="Proteomes" id="UP000256601">
    <property type="component" value="Unassembled WGS sequence"/>
</dbReference>
<sequence length="188" mass="21197">MSIVICPPSPSWPAEYETLRAKIASVAPTNAQIDHIGSTSVSNLPAKNIIDIQMSVDKLEQVDIEALRTIGYVQSSGVKVDHCPPGQKLAEKELQKLFFKQQIDGGWPSHLHVREFGRFNQKYPLLCRDYLRTHPHAAAAYAEIKIQLAKRFADDVDSYYDVKDPVFDLIMEGAKEWELRQKQTGTST</sequence>
<dbReference type="VEuPathDB" id="FungiDB:YALI1_B02149g"/>
<dbReference type="Pfam" id="PF04229">
    <property type="entry name" value="GrpB"/>
    <property type="match status" value="1"/>
</dbReference>
<proteinExistence type="predicted"/>
<organism evidence="1 2">
    <name type="scientific">Yarrowia lipolytica</name>
    <name type="common">Candida lipolytica</name>
    <dbReference type="NCBI Taxonomy" id="4952"/>
    <lineage>
        <taxon>Eukaryota</taxon>
        <taxon>Fungi</taxon>
        <taxon>Dikarya</taxon>
        <taxon>Ascomycota</taxon>
        <taxon>Saccharomycotina</taxon>
        <taxon>Dipodascomycetes</taxon>
        <taxon>Dipodascales</taxon>
        <taxon>Dipodascales incertae sedis</taxon>
        <taxon>Yarrowia</taxon>
    </lineage>
</organism>
<name>A0A371C6T0_YARLL</name>
<protein>
    <submittedName>
        <fullName evidence="1">Grpb/dephospho-CoA kinase</fullName>
    </submittedName>
</protein>
<dbReference type="PANTHER" id="PTHR34822">
    <property type="entry name" value="GRPB DOMAIN PROTEIN (AFU_ORTHOLOGUE AFUA_1G01530)"/>
    <property type="match status" value="1"/>
</dbReference>
<dbReference type="VEuPathDB" id="FungiDB:YALI0_B01254g"/>
<dbReference type="SUPFAM" id="SSF81301">
    <property type="entry name" value="Nucleotidyltransferase"/>
    <property type="match status" value="1"/>
</dbReference>
<accession>A0A371C6T0</accession>
<dbReference type="PANTHER" id="PTHR34822:SF1">
    <property type="entry name" value="GRPB FAMILY PROTEIN"/>
    <property type="match status" value="1"/>
</dbReference>
<dbReference type="GO" id="GO:0016301">
    <property type="term" value="F:kinase activity"/>
    <property type="evidence" value="ECO:0007669"/>
    <property type="project" value="UniProtKB-KW"/>
</dbReference>
<dbReference type="InterPro" id="IPR043519">
    <property type="entry name" value="NT_sf"/>
</dbReference>
<gene>
    <name evidence="1" type="ORF">B0I71DRAFT_131743</name>
</gene>
<evidence type="ECO:0000313" key="1">
    <source>
        <dbReference type="EMBL" id="RDW25902.1"/>
    </source>
</evidence>
<reference evidence="1 2" key="1">
    <citation type="submission" date="2018-07" db="EMBL/GenBank/DDBJ databases">
        <title>Draft Genome Assemblies for Five Robust Yarrowia lipolytica Strains Exhibiting High Lipid Production and Pentose Sugar Utilization and Sugar Alcohol Secretion from Undetoxified Lignocellulosic Biomass Hydrolysates.</title>
        <authorList>
            <consortium name="DOE Joint Genome Institute"/>
            <person name="Walker C."/>
            <person name="Ryu S."/>
            <person name="Na H."/>
            <person name="Zane M."/>
            <person name="LaButti K."/>
            <person name="Lipzen A."/>
            <person name="Haridas S."/>
            <person name="Barry K."/>
            <person name="Grigoriev I.V."/>
            <person name="Quarterman J."/>
            <person name="Slininger P."/>
            <person name="Dien B."/>
            <person name="Trinh C.T."/>
        </authorList>
    </citation>
    <scope>NUCLEOTIDE SEQUENCE [LARGE SCALE GENOMIC DNA]</scope>
    <source>
        <strain evidence="1 2">YB392</strain>
    </source>
</reference>
<dbReference type="AlphaFoldDB" id="A0A371C6T0"/>
<dbReference type="Gene3D" id="3.30.460.10">
    <property type="entry name" value="Beta Polymerase, domain 2"/>
    <property type="match status" value="1"/>
</dbReference>
<dbReference type="InterPro" id="IPR007344">
    <property type="entry name" value="GrpB/CoaE"/>
</dbReference>